<dbReference type="PANTHER" id="PTHR39082">
    <property type="entry name" value="PHOSPHOLIPASE C-BETA-2-RELATED"/>
    <property type="match status" value="1"/>
</dbReference>
<evidence type="ECO:0000259" key="3">
    <source>
        <dbReference type="Pfam" id="PF24481"/>
    </source>
</evidence>
<reference evidence="4 5" key="1">
    <citation type="submission" date="2015-03" db="EMBL/GenBank/DDBJ databases">
        <title>Luteipulveratus halotolerans sp. nov., a novel actinobacterium (Dermacoccaceae) from Sarawak, Malaysia.</title>
        <authorList>
            <person name="Juboi H."/>
            <person name="Basik A."/>
            <person name="Shamsul S.S."/>
            <person name="Arnold P."/>
            <person name="Schmitt E.K."/>
            <person name="Sanglier J.-J."/>
            <person name="Yeo T."/>
        </authorList>
    </citation>
    <scope>NUCLEOTIDE SEQUENCE [LARGE SCALE GENOMIC DNA]</scope>
    <source>
        <strain evidence="4 5">MN07-A0370</strain>
    </source>
</reference>
<dbReference type="STRING" id="571913.VV02_13370"/>
<feature type="compositionally biased region" description="Polar residues" evidence="1">
    <location>
        <begin position="89"/>
        <end position="98"/>
    </location>
</feature>
<gene>
    <name evidence="4" type="ORF">VV02_13370</name>
</gene>
<evidence type="ECO:0000256" key="1">
    <source>
        <dbReference type="SAM" id="MobiDB-lite"/>
    </source>
</evidence>
<sequence length="246" mass="27952">MKADLSRQWRLLDLQKLDTRLDQLNHRAGALPVLAELAAAHEQSTRVDEDLVLARTAVTDIDREITKADQDVQLVRDRSTRNRARLDSGQGSPKELQSMQHELDTLARRQSELEDVELEIMERAESLRSDLVEKERKRTELDEQLSRLEDQRDRDVRDIESERTDVSKDRDQIAPGLGDDLLALYEKVRDQHGGLGAAALIARRCGGCQLELNQADLGRIRGAAEDEVLRCEECRRILVRTAESGL</sequence>
<keyword evidence="5" id="KW-1185">Reference proteome</keyword>
<dbReference type="EMBL" id="CP011112">
    <property type="protein sequence ID" value="AKU16620.1"/>
    <property type="molecule type" value="Genomic_DNA"/>
</dbReference>
<dbReference type="InterPro" id="IPR003743">
    <property type="entry name" value="Zf-RING_7"/>
</dbReference>
<dbReference type="Pfam" id="PF24481">
    <property type="entry name" value="CT398_CC"/>
    <property type="match status" value="1"/>
</dbReference>
<dbReference type="InterPro" id="IPR052376">
    <property type="entry name" value="Oxidative_Scav/Glycosyltrans"/>
</dbReference>
<accession>A0A0K1JJ50</accession>
<proteinExistence type="predicted"/>
<evidence type="ECO:0000313" key="4">
    <source>
        <dbReference type="EMBL" id="AKU16620.1"/>
    </source>
</evidence>
<dbReference type="Pfam" id="PF02591">
    <property type="entry name" value="Zn_ribbon_9"/>
    <property type="match status" value="1"/>
</dbReference>
<dbReference type="AlphaFoldDB" id="A0A0K1JJ50"/>
<evidence type="ECO:0000259" key="2">
    <source>
        <dbReference type="Pfam" id="PF02591"/>
    </source>
</evidence>
<protein>
    <submittedName>
        <fullName evidence="4">Zn-ribbon-like protein</fullName>
    </submittedName>
</protein>
<dbReference type="KEGG" id="lmoi:VV02_13370"/>
<feature type="region of interest" description="Disordered" evidence="1">
    <location>
        <begin position="149"/>
        <end position="172"/>
    </location>
</feature>
<feature type="domain" description="C4-type zinc ribbon" evidence="2">
    <location>
        <begin position="204"/>
        <end position="238"/>
    </location>
</feature>
<organism evidence="4 5">
    <name type="scientific">Luteipulveratus mongoliensis</name>
    <dbReference type="NCBI Taxonomy" id="571913"/>
    <lineage>
        <taxon>Bacteria</taxon>
        <taxon>Bacillati</taxon>
        <taxon>Actinomycetota</taxon>
        <taxon>Actinomycetes</taxon>
        <taxon>Micrococcales</taxon>
        <taxon>Dermacoccaceae</taxon>
        <taxon>Luteipulveratus</taxon>
    </lineage>
</organism>
<dbReference type="InterPro" id="IPR056003">
    <property type="entry name" value="CT398_CC_hairpin"/>
</dbReference>
<dbReference type="Gene3D" id="1.10.287.1490">
    <property type="match status" value="1"/>
</dbReference>
<feature type="domain" description="CT398-like coiled coil hairpin" evidence="3">
    <location>
        <begin position="14"/>
        <end position="193"/>
    </location>
</feature>
<dbReference type="PATRIC" id="fig|571913.6.peg.2719"/>
<name>A0A0K1JJ50_9MICO</name>
<dbReference type="PANTHER" id="PTHR39082:SF1">
    <property type="entry name" value="SCAVENGER RECEPTOR CLASS A MEMBER 3"/>
    <property type="match status" value="1"/>
</dbReference>
<dbReference type="Proteomes" id="UP000066480">
    <property type="component" value="Chromosome"/>
</dbReference>
<dbReference type="OrthoDB" id="9784388at2"/>
<evidence type="ECO:0000313" key="5">
    <source>
        <dbReference type="Proteomes" id="UP000066480"/>
    </source>
</evidence>
<feature type="region of interest" description="Disordered" evidence="1">
    <location>
        <begin position="78"/>
        <end position="98"/>
    </location>
</feature>